<feature type="compositionally biased region" description="Basic residues" evidence="4">
    <location>
        <begin position="14"/>
        <end position="24"/>
    </location>
</feature>
<sequence>MKRMITRLFGNSRHPGRRSNTSRRYRRCHFEQMEPRTLLSASPIQLGMVYYEDATGTDESGDTFELTFQGGAPGTQLTRIVIDTDKLGDGLTIGDCFFDTDPGGIGAFGYGPFSVVSATGIDSYSVSVADGGTKLVLDFVGFDAGERFVFSIDVDEMGFLGPNAVAEGNEFEGSRLTAWFVAPHYYDATGEDMFIDAYDPKLVAAGLRLPSDSYSPPLAEPQPVRTAAAFISLIQTPLPVAISGRVFEDPNLDVVFNSGDRPLAGVVLQLWQKTEDTGEYVFTARTTTTDSDGFYRFDNLLPGTYRVVEQQPDGYLSVGAAAGAVNGTQRGTVQSADVISEITLLGGEESLGNNFAEVRPARLSGHVYHDINNNGLREEGETGIPGVTIVVIREADSFAPQQSWTVTTTADGSWAVAGLYPGTYRVEETQPADYIDGLDRAGSLGGEAQNPGDAITQIRVPAAGVGTDYDFGEILPASLSGWVYSDLNLNCQYDLGEPTLPGVTIELRLADGSLLATAVTDANGRYEFTGLLPGTYSLTETQPHGFFDGCDHAGTAGGQLVGPDTIAGIVLLSGTQGREYLFGEIAPVSLAGRVVSDENANDLIDAGDQPISGVTIELYTSEGQLVATTTTDADGRYRFENLFPGYYSVVEIQPDGYLDGADFVGTAGGELDGNDRIINVKLPPGVSGEEYNFAEIRPASISGYVFQDGPALTYVWGQPRPDPFQLRDGRRTPDDTPLAGVQIELRDAQGRPVLDASGKPLVTYTDANGFYQFTNLRPGVYTIREIQPAGYEDGPDTVGTLGGLAVNPGMDLGALPPLAFDPQYDAILLVPLGAGSEGKEYNFAEVLVTAIPPFLPPFTPPPSPLPPQPRSPIIPPESTPITLQISPVLPNQPTLPRFAGSAGTVEYTWHLSVINGGMPRHRDDGLRQVTIREASYFDPARWQGLPLDRGEWKILDLATGEVTTFGTLGTEAALPVVADFAGVGHVQLGVFFGGMFFIDLNGNGVWDEGDLWIKLGRDGDQPVAGDWDGDGKADVGVFGPAWLGDDRALRVEPGLPDAQNRLVALRPRNLPPTPAQAPDERRILKQGAAGPAREDLIDHVFMYGEPGDFAVVGDWNGDGIATIGVFRGGVWYLDMDGDGRWGEKDRIAFFGQAGDLPVVGDWIGDGITKLGVYRDGRFILDTDGDFRLTDVDKVFLLGGKGDRPFAGDFNGDGKAEVGVYHTRGPQESGSPPVSQGVRPRVAEPAPSAGD</sequence>
<feature type="domain" description="SD-repeat containing protein B" evidence="5">
    <location>
        <begin position="727"/>
        <end position="799"/>
    </location>
</feature>
<reference evidence="6 7" key="1">
    <citation type="journal article" name="Front. Microbiol.">
        <title>Sugar Metabolism of the First Thermophilic Planctomycete Thermogutta terrifontis: Comparative Genomic and Transcriptomic Approaches.</title>
        <authorList>
            <person name="Elcheninov A.G."/>
            <person name="Menzel P."/>
            <person name="Gudbergsdottir S.R."/>
            <person name="Slesarev A.I."/>
            <person name="Kadnikov V.V."/>
            <person name="Krogh A."/>
            <person name="Bonch-Osmolovskaya E.A."/>
            <person name="Peng X."/>
            <person name="Kublanov I.V."/>
        </authorList>
    </citation>
    <scope>NUCLEOTIDE SEQUENCE [LARGE SCALE GENOMIC DNA]</scope>
    <source>
        <strain evidence="6 7">R1</strain>
    </source>
</reference>
<protein>
    <recommendedName>
        <fullName evidence="5">SD-repeat containing protein B domain-containing protein</fullName>
    </recommendedName>
</protein>
<dbReference type="GO" id="GO:0005576">
    <property type="term" value="C:extracellular region"/>
    <property type="evidence" value="ECO:0007669"/>
    <property type="project" value="UniProtKB-SubCell"/>
</dbReference>
<feature type="region of interest" description="Disordered" evidence="4">
    <location>
        <begin position="1"/>
        <end position="24"/>
    </location>
</feature>
<comment type="subcellular location">
    <subcellularLocation>
        <location evidence="1">Secreted</location>
    </subcellularLocation>
</comment>
<organism evidence="6 7">
    <name type="scientific">Thermogutta terrifontis</name>
    <dbReference type="NCBI Taxonomy" id="1331910"/>
    <lineage>
        <taxon>Bacteria</taxon>
        <taxon>Pseudomonadati</taxon>
        <taxon>Planctomycetota</taxon>
        <taxon>Planctomycetia</taxon>
        <taxon>Pirellulales</taxon>
        <taxon>Thermoguttaceae</taxon>
        <taxon>Thermogutta</taxon>
    </lineage>
</organism>
<dbReference type="EMBL" id="CP018477">
    <property type="protein sequence ID" value="ASV73355.1"/>
    <property type="molecule type" value="Genomic_DNA"/>
</dbReference>
<feature type="domain" description="SD-repeat containing protein B" evidence="5">
    <location>
        <begin position="365"/>
        <end position="443"/>
    </location>
</feature>
<proteinExistence type="predicted"/>
<keyword evidence="7" id="KW-1185">Reference proteome</keyword>
<feature type="domain" description="SD-repeat containing protein B" evidence="5">
    <location>
        <begin position="591"/>
        <end position="661"/>
    </location>
</feature>
<evidence type="ECO:0000259" key="5">
    <source>
        <dbReference type="Pfam" id="PF17210"/>
    </source>
</evidence>
<dbReference type="KEGG" id="ttf:THTE_0753"/>
<feature type="region of interest" description="Disordered" evidence="4">
    <location>
        <begin position="1216"/>
        <end position="1250"/>
    </location>
</feature>
<evidence type="ECO:0000256" key="1">
    <source>
        <dbReference type="ARBA" id="ARBA00004613"/>
    </source>
</evidence>
<dbReference type="Pfam" id="PF17210">
    <property type="entry name" value="SdrD_B"/>
    <property type="match status" value="5"/>
</dbReference>
<dbReference type="PANTHER" id="PTHR23303">
    <property type="entry name" value="CARBOXYPEPTIDASE REGULATORY REGION-CONTAINING"/>
    <property type="match status" value="1"/>
</dbReference>
<feature type="domain" description="SD-repeat containing protein B" evidence="5">
    <location>
        <begin position="478"/>
        <end position="554"/>
    </location>
</feature>
<dbReference type="InterPro" id="IPR013783">
    <property type="entry name" value="Ig-like_fold"/>
</dbReference>
<dbReference type="SUPFAM" id="SSF69318">
    <property type="entry name" value="Integrin alpha N-terminal domain"/>
    <property type="match status" value="1"/>
</dbReference>
<keyword evidence="2" id="KW-0964">Secreted</keyword>
<keyword evidence="3" id="KW-0732">Signal</keyword>
<feature type="domain" description="SD-repeat containing protein B" evidence="5">
    <location>
        <begin position="242"/>
        <end position="341"/>
    </location>
</feature>
<dbReference type="InterPro" id="IPR051417">
    <property type="entry name" value="SDr/BOS_complex"/>
</dbReference>
<name>A0A286RBN0_9BACT</name>
<dbReference type="Proteomes" id="UP000215086">
    <property type="component" value="Chromosome"/>
</dbReference>
<gene>
    <name evidence="6" type="ORF">THTE_0753</name>
</gene>
<accession>A0A286RBN0</accession>
<evidence type="ECO:0000256" key="3">
    <source>
        <dbReference type="ARBA" id="ARBA00022729"/>
    </source>
</evidence>
<dbReference type="OrthoDB" id="254354at2"/>
<evidence type="ECO:0000313" key="6">
    <source>
        <dbReference type="EMBL" id="ASV73355.1"/>
    </source>
</evidence>
<dbReference type="AlphaFoldDB" id="A0A286RBN0"/>
<dbReference type="Gene3D" id="2.60.40.10">
    <property type="entry name" value="Immunoglobulins"/>
    <property type="match status" value="5"/>
</dbReference>
<evidence type="ECO:0000256" key="4">
    <source>
        <dbReference type="SAM" id="MobiDB-lite"/>
    </source>
</evidence>
<dbReference type="SUPFAM" id="SSF117074">
    <property type="entry name" value="Hypothetical protein PA1324"/>
    <property type="match status" value="5"/>
</dbReference>
<evidence type="ECO:0000313" key="7">
    <source>
        <dbReference type="Proteomes" id="UP000215086"/>
    </source>
</evidence>
<dbReference type="InterPro" id="IPR033764">
    <property type="entry name" value="Sdr_B"/>
</dbReference>
<evidence type="ECO:0000256" key="2">
    <source>
        <dbReference type="ARBA" id="ARBA00022525"/>
    </source>
</evidence>
<dbReference type="InterPro" id="IPR028994">
    <property type="entry name" value="Integrin_alpha_N"/>
</dbReference>